<proteinExistence type="predicted"/>
<keyword evidence="1" id="KW-0472">Membrane</keyword>
<feature type="transmembrane region" description="Helical" evidence="1">
    <location>
        <begin position="14"/>
        <end position="35"/>
    </location>
</feature>
<organism evidence="2 3">
    <name type="scientific">Echinicola vietnamensis (strain DSM 17526 / LMG 23754 / KMM 6221)</name>
    <dbReference type="NCBI Taxonomy" id="926556"/>
    <lineage>
        <taxon>Bacteria</taxon>
        <taxon>Pseudomonadati</taxon>
        <taxon>Bacteroidota</taxon>
        <taxon>Cytophagia</taxon>
        <taxon>Cytophagales</taxon>
        <taxon>Cyclobacteriaceae</taxon>
        <taxon>Echinicola</taxon>
    </lineage>
</organism>
<dbReference type="EMBL" id="CP003346">
    <property type="protein sequence ID" value="AGA79367.1"/>
    <property type="molecule type" value="Genomic_DNA"/>
</dbReference>
<evidence type="ECO:0000313" key="2">
    <source>
        <dbReference type="EMBL" id="AGA79367.1"/>
    </source>
</evidence>
<evidence type="ECO:0000313" key="3">
    <source>
        <dbReference type="Proteomes" id="UP000010796"/>
    </source>
</evidence>
<dbReference type="AlphaFoldDB" id="L0G1E2"/>
<keyword evidence="3" id="KW-1185">Reference proteome</keyword>
<dbReference type="HOGENOM" id="CLU_3183007_0_0_10"/>
<keyword evidence="1" id="KW-1133">Transmembrane helix</keyword>
<dbReference type="Proteomes" id="UP000010796">
    <property type="component" value="Chromosome"/>
</dbReference>
<dbReference type="KEGG" id="evi:Echvi_3129"/>
<keyword evidence="1" id="KW-0812">Transmembrane</keyword>
<gene>
    <name evidence="2" type="ordered locus">Echvi_3129</name>
</gene>
<sequence length="50" mass="5595">MGFLHRANAFKKNLFAFISAVPRVLTLFCVIIFGASENLHLLYDPSPKAD</sequence>
<protein>
    <submittedName>
        <fullName evidence="2">Uncharacterized protein</fullName>
    </submittedName>
</protein>
<accession>L0G1E2</accession>
<reference evidence="3" key="1">
    <citation type="submission" date="2012-02" db="EMBL/GenBank/DDBJ databases">
        <title>The complete genome of Echinicola vietnamensis DSM 17526.</title>
        <authorList>
            <person name="Lucas S."/>
            <person name="Copeland A."/>
            <person name="Lapidus A."/>
            <person name="Glavina del Rio T."/>
            <person name="Dalin E."/>
            <person name="Tice H."/>
            <person name="Bruce D."/>
            <person name="Goodwin L."/>
            <person name="Pitluck S."/>
            <person name="Peters L."/>
            <person name="Ovchinnikova G."/>
            <person name="Teshima H."/>
            <person name="Kyrpides N."/>
            <person name="Mavromatis K."/>
            <person name="Ivanova N."/>
            <person name="Brettin T."/>
            <person name="Detter J.C."/>
            <person name="Han C."/>
            <person name="Larimer F."/>
            <person name="Land M."/>
            <person name="Hauser L."/>
            <person name="Markowitz V."/>
            <person name="Cheng J.-F."/>
            <person name="Hugenholtz P."/>
            <person name="Woyke T."/>
            <person name="Wu D."/>
            <person name="Brambilla E."/>
            <person name="Klenk H.-P."/>
            <person name="Eisen J.A."/>
        </authorList>
    </citation>
    <scope>NUCLEOTIDE SEQUENCE [LARGE SCALE GENOMIC DNA]</scope>
    <source>
        <strain evidence="3">DSM 17526 / LMG 23754 / KMM 6221</strain>
    </source>
</reference>
<evidence type="ECO:0000256" key="1">
    <source>
        <dbReference type="SAM" id="Phobius"/>
    </source>
</evidence>
<name>L0G1E2_ECHVK</name>